<dbReference type="AlphaFoldDB" id="A0A0C6FB41"/>
<accession>A0A0C6FB41</accession>
<dbReference type="PANTHER" id="PTHR33498">
    <property type="entry name" value="TRANSPOSASE FOR INSERTION SEQUENCE ELEMENT IS1557"/>
    <property type="match status" value="1"/>
</dbReference>
<evidence type="ECO:0000259" key="3">
    <source>
        <dbReference type="Pfam" id="PF14690"/>
    </source>
</evidence>
<evidence type="ECO:0000313" key="5">
    <source>
        <dbReference type="Proteomes" id="UP000061432"/>
    </source>
</evidence>
<dbReference type="InterPro" id="IPR047951">
    <property type="entry name" value="Transpos_ISL3"/>
</dbReference>
<dbReference type="KEGG" id="maqu:Maq22A_2p40905"/>
<feature type="region of interest" description="Disordered" evidence="1">
    <location>
        <begin position="215"/>
        <end position="266"/>
    </location>
</feature>
<dbReference type="InterPro" id="IPR029261">
    <property type="entry name" value="Transposase_Znf"/>
</dbReference>
<proteinExistence type="predicted"/>
<protein>
    <submittedName>
        <fullName evidence="4">Transposase IS204/IS1001/IS1096/IS1165 family protein</fullName>
    </submittedName>
</protein>
<dbReference type="Pfam" id="PF14690">
    <property type="entry name" value="Zn_ribbon_ISL3"/>
    <property type="match status" value="1"/>
</dbReference>
<reference evidence="4 5" key="1">
    <citation type="journal article" date="2015" name="Genome Announc.">
        <title>Complete Genome Sequence of Methylobacterium aquaticum Strain 22A, Isolated from Racomitrium japonicum Moss.</title>
        <authorList>
            <person name="Tani A."/>
            <person name="Ogura Y."/>
            <person name="Hayashi T."/>
            <person name="Kimbara K."/>
        </authorList>
    </citation>
    <scope>NUCLEOTIDE SEQUENCE [LARGE SCALE GENOMIC DNA]</scope>
    <source>
        <strain evidence="4 5">MA-22A</strain>
        <plasmid evidence="5">Plasmid pMaq22A_2p DNA</plasmid>
    </source>
</reference>
<evidence type="ECO:0000256" key="1">
    <source>
        <dbReference type="SAM" id="MobiDB-lite"/>
    </source>
</evidence>
<organism evidence="4 5">
    <name type="scientific">Methylobacterium aquaticum</name>
    <dbReference type="NCBI Taxonomy" id="270351"/>
    <lineage>
        <taxon>Bacteria</taxon>
        <taxon>Pseudomonadati</taxon>
        <taxon>Pseudomonadota</taxon>
        <taxon>Alphaproteobacteria</taxon>
        <taxon>Hyphomicrobiales</taxon>
        <taxon>Methylobacteriaceae</taxon>
        <taxon>Methylobacterium</taxon>
    </lineage>
</organism>
<dbReference type="NCBIfam" id="NF033550">
    <property type="entry name" value="transpos_ISL3"/>
    <property type="match status" value="1"/>
</dbReference>
<dbReference type="Proteomes" id="UP000061432">
    <property type="component" value="Plasmid pMaq22A_2p"/>
</dbReference>
<evidence type="ECO:0000313" key="4">
    <source>
        <dbReference type="EMBL" id="BAQ49966.1"/>
    </source>
</evidence>
<feature type="domain" description="Transposase IS204/IS1001/IS1096/IS1165 DDE" evidence="2">
    <location>
        <begin position="155"/>
        <end position="219"/>
    </location>
</feature>
<feature type="domain" description="Transposase IS204/IS1001/IS1096/IS1165 zinc-finger" evidence="3">
    <location>
        <begin position="38"/>
        <end position="82"/>
    </location>
</feature>
<evidence type="ECO:0000259" key="2">
    <source>
        <dbReference type="Pfam" id="PF01610"/>
    </source>
</evidence>
<dbReference type="PANTHER" id="PTHR33498:SF1">
    <property type="entry name" value="TRANSPOSASE FOR INSERTION SEQUENCE ELEMENT IS1557"/>
    <property type="match status" value="1"/>
</dbReference>
<gene>
    <name evidence="4" type="ORF">Maq22A_2p40905</name>
</gene>
<dbReference type="EMBL" id="AP014706">
    <property type="protein sequence ID" value="BAQ49966.1"/>
    <property type="molecule type" value="Genomic_DNA"/>
</dbReference>
<geneLocation type="plasmid" evidence="5">
    <name>pMaq22A_2p DNA</name>
</geneLocation>
<keyword evidence="4" id="KW-0614">Plasmid</keyword>
<dbReference type="Pfam" id="PF01610">
    <property type="entry name" value="DDE_Tnp_ISL3"/>
    <property type="match status" value="1"/>
</dbReference>
<sequence length="266" mass="28979">MPISNPSMPSVPDGLHADDLTLSAAGLLITAHTTAAQATCPRCGQSSTRIHSAYWRTLKDLPWHDRAVTWHLRVRRFRCGHCPGRIFAEPAAGLGLRKARRSERLAEAQTDIGMVLGGEPGALLSRRLAMPVSGDTVLRLIRRRAIASSPAPRVVGIDDWAWRRGQSYATIVCDLERRRVIDLRPGRSAAPVRDWLAAHPSVAVVSRDRAGPYAEAAHRRSGGDAGCRSPASARQCLRGTAQHRRASPIRDQGRGEPLHARAFSPS</sequence>
<name>A0A0C6FB41_9HYPH</name>
<reference evidence="5" key="2">
    <citation type="submission" date="2015-01" db="EMBL/GenBank/DDBJ databases">
        <title>Complete genome sequence of Methylobacterium aquaticum strain 22A.</title>
        <authorList>
            <person name="Tani A."/>
            <person name="Ogura Y."/>
            <person name="Hayashi T."/>
        </authorList>
    </citation>
    <scope>NUCLEOTIDE SEQUENCE [LARGE SCALE GENOMIC DNA]</scope>
    <source>
        <strain evidence="5">MA-22A</strain>
        <plasmid evidence="5">Plasmid pMaq22A_2p DNA</plasmid>
    </source>
</reference>
<dbReference type="RefSeq" id="WP_428833469.1">
    <property type="nucleotide sequence ID" value="NZ_AP014706.1"/>
</dbReference>
<dbReference type="PATRIC" id="fig|270351.10.peg.7103"/>
<dbReference type="InterPro" id="IPR002560">
    <property type="entry name" value="Transposase_DDE"/>
</dbReference>